<comment type="caution">
    <text evidence="1">The sequence shown here is derived from an EMBL/GenBank/DDBJ whole genome shotgun (WGS) entry which is preliminary data.</text>
</comment>
<reference evidence="1 2" key="1">
    <citation type="submission" date="2024-09" db="EMBL/GenBank/DDBJ databases">
        <authorList>
            <person name="Lee S.D."/>
        </authorList>
    </citation>
    <scope>NUCLEOTIDE SEQUENCE [LARGE SCALE GENOMIC DNA]</scope>
    <source>
        <strain evidence="1 2">N1-1</strain>
    </source>
</reference>
<dbReference type="EMBL" id="JBHEZX010000007">
    <property type="protein sequence ID" value="MFC1411273.1"/>
    <property type="molecule type" value="Genomic_DNA"/>
</dbReference>
<gene>
    <name evidence="1" type="ORF">ACEZDG_18580</name>
</gene>
<sequence>MHELRAEYDPAVSAADHERRPSLVWHIIAREAATMCGRLLHASCAAPAAAPQEPGEERYCMPCMDAYRQGQQGAGLDGSAGSLGSPVRRSVEPGLLRPVAAGDSLANRDTKAPNGSSG</sequence>
<dbReference type="Proteomes" id="UP001592582">
    <property type="component" value="Unassembled WGS sequence"/>
</dbReference>
<evidence type="ECO:0000313" key="1">
    <source>
        <dbReference type="EMBL" id="MFC1411273.1"/>
    </source>
</evidence>
<proteinExistence type="predicted"/>
<accession>A0ABV6VC20</accession>
<keyword evidence="2" id="KW-1185">Reference proteome</keyword>
<name>A0ABV6VC20_9ACTN</name>
<organism evidence="1 2">
    <name type="scientific">Streptacidiphilus alkalitolerans</name>
    <dbReference type="NCBI Taxonomy" id="3342712"/>
    <lineage>
        <taxon>Bacteria</taxon>
        <taxon>Bacillati</taxon>
        <taxon>Actinomycetota</taxon>
        <taxon>Actinomycetes</taxon>
        <taxon>Kitasatosporales</taxon>
        <taxon>Streptomycetaceae</taxon>
        <taxon>Streptacidiphilus</taxon>
    </lineage>
</organism>
<evidence type="ECO:0000313" key="2">
    <source>
        <dbReference type="Proteomes" id="UP001592582"/>
    </source>
</evidence>
<protein>
    <submittedName>
        <fullName evidence="1">Uncharacterized protein</fullName>
    </submittedName>
</protein>